<dbReference type="HOGENOM" id="CLU_068639_0_0_10"/>
<dbReference type="RefSeq" id="WP_013445800.1">
    <property type="nucleotide sequence ID" value="NC_014734.1"/>
</dbReference>
<name>E4T6T7_PALPW</name>
<dbReference type="InterPro" id="IPR007358">
    <property type="entry name" value="Nucleoid_associated_NdpA"/>
</dbReference>
<dbReference type="Pfam" id="PF04245">
    <property type="entry name" value="NA37"/>
    <property type="match status" value="1"/>
</dbReference>
<dbReference type="KEGG" id="ppn:Palpr_2295"/>
<reference key="1">
    <citation type="submission" date="2010-11" db="EMBL/GenBank/DDBJ databases">
        <title>The complete genome of Paludibacter propionicigenes DSM 17365.</title>
        <authorList>
            <consortium name="US DOE Joint Genome Institute (JGI-PGF)"/>
            <person name="Lucas S."/>
            <person name="Copeland A."/>
            <person name="Lapidus A."/>
            <person name="Bruce D."/>
            <person name="Goodwin L."/>
            <person name="Pitluck S."/>
            <person name="Kyrpides N."/>
            <person name="Mavromatis K."/>
            <person name="Ivanova N."/>
            <person name="Munk A.C."/>
            <person name="Brettin T."/>
            <person name="Detter J.C."/>
            <person name="Han C."/>
            <person name="Tapia R."/>
            <person name="Land M."/>
            <person name="Hauser L."/>
            <person name="Markowitz V."/>
            <person name="Cheng J.-F."/>
            <person name="Hugenholtz P."/>
            <person name="Woyke T."/>
            <person name="Wu D."/>
            <person name="Gronow S."/>
            <person name="Wellnitz S."/>
            <person name="Brambilla E."/>
            <person name="Klenk H.-P."/>
            <person name="Eisen J.A."/>
        </authorList>
    </citation>
    <scope>NUCLEOTIDE SEQUENCE</scope>
    <source>
        <strain>WB4</strain>
    </source>
</reference>
<protein>
    <recommendedName>
        <fullName evidence="3">37kDa nucleoid-associated protein</fullName>
    </recommendedName>
</protein>
<organism evidence="1 2">
    <name type="scientific">Paludibacter propionicigenes (strain DSM 17365 / JCM 13257 / WB4)</name>
    <dbReference type="NCBI Taxonomy" id="694427"/>
    <lineage>
        <taxon>Bacteria</taxon>
        <taxon>Pseudomonadati</taxon>
        <taxon>Bacteroidota</taxon>
        <taxon>Bacteroidia</taxon>
        <taxon>Bacteroidales</taxon>
        <taxon>Paludibacteraceae</taxon>
        <taxon>Paludibacter</taxon>
    </lineage>
</organism>
<reference evidence="1 2" key="2">
    <citation type="journal article" date="2011" name="Stand. Genomic Sci.">
        <title>Complete genome sequence of Paludibacter propionicigenes type strain (WB4).</title>
        <authorList>
            <person name="Gronow S."/>
            <person name="Munk C."/>
            <person name="Lapidus A."/>
            <person name="Nolan M."/>
            <person name="Lucas S."/>
            <person name="Hammon N."/>
            <person name="Deshpande S."/>
            <person name="Cheng J.F."/>
            <person name="Tapia R."/>
            <person name="Han C."/>
            <person name="Goodwin L."/>
            <person name="Pitluck S."/>
            <person name="Liolios K."/>
            <person name="Ivanova N."/>
            <person name="Mavromatis K."/>
            <person name="Mikhailova N."/>
            <person name="Pati A."/>
            <person name="Chen A."/>
            <person name="Palaniappan K."/>
            <person name="Land M."/>
            <person name="Hauser L."/>
            <person name="Chang Y.J."/>
            <person name="Jeffries C.D."/>
            <person name="Brambilla E."/>
            <person name="Rohde M."/>
            <person name="Goker M."/>
            <person name="Detter J.C."/>
            <person name="Woyke T."/>
            <person name="Bristow J."/>
            <person name="Eisen J.A."/>
            <person name="Markowitz V."/>
            <person name="Hugenholtz P."/>
            <person name="Kyrpides N.C."/>
            <person name="Klenk H.P."/>
        </authorList>
    </citation>
    <scope>NUCLEOTIDE SEQUENCE [LARGE SCALE GENOMIC DNA]</scope>
    <source>
        <strain evidence="2">DSM 17365 / JCM 13257 / WB4</strain>
    </source>
</reference>
<evidence type="ECO:0000313" key="1">
    <source>
        <dbReference type="EMBL" id="ADQ80431.1"/>
    </source>
</evidence>
<dbReference type="eggNOG" id="COG3081">
    <property type="taxonomic scope" value="Bacteria"/>
</dbReference>
<gene>
    <name evidence="1" type="ordered locus">Palpr_2295</name>
</gene>
<dbReference type="AlphaFoldDB" id="E4T6T7"/>
<evidence type="ECO:0008006" key="3">
    <source>
        <dbReference type="Google" id="ProtNLM"/>
    </source>
</evidence>
<dbReference type="OrthoDB" id="9153118at2"/>
<accession>E4T6T7</accession>
<keyword evidence="2" id="KW-1185">Reference proteome</keyword>
<dbReference type="GO" id="GO:0009295">
    <property type="term" value="C:nucleoid"/>
    <property type="evidence" value="ECO:0007669"/>
    <property type="project" value="InterPro"/>
</dbReference>
<dbReference type="Proteomes" id="UP000008718">
    <property type="component" value="Chromosome"/>
</dbReference>
<dbReference type="STRING" id="694427.Palpr_2295"/>
<proteinExistence type="predicted"/>
<sequence>MSINYSSVKLNKFIVHHVENKESIRPFILSSNETTVDDEQLRGIIIEYFFSSFKNDNYYHFIHNSNIEMNEIYSYTNEIFDNNSTFLENSINIAKYLSDCSIHPKIKNGKVFIAYFDNCIIDDIVTDAIGIFKIENLDYFLKTHESNKQYDINYEQGINIEKIDKGCLIFNLEKGNGNIVSIIDRTNKSIEAKYWTENFLHVEQRKDEYYNTQNVLSMCKNFIKEGLPEELDISKADQVDFLNKAVEYFKKNEDFDMSDFKKVVMGKPEVAQSFDQYKSEYEFARELAVLDRFSISEAAVKKQARALKSVIKLDKNFHIYVHGDRDMIEQGTDEEGRKYYKIYYNQES</sequence>
<evidence type="ECO:0000313" key="2">
    <source>
        <dbReference type="Proteomes" id="UP000008718"/>
    </source>
</evidence>
<dbReference type="EMBL" id="CP002345">
    <property type="protein sequence ID" value="ADQ80431.1"/>
    <property type="molecule type" value="Genomic_DNA"/>
</dbReference>